<evidence type="ECO:0000313" key="3">
    <source>
        <dbReference type="Proteomes" id="UP000517753"/>
    </source>
</evidence>
<evidence type="ECO:0000256" key="1">
    <source>
        <dbReference type="SAM" id="SignalP"/>
    </source>
</evidence>
<proteinExistence type="predicted"/>
<feature type="signal peptide" evidence="1">
    <location>
        <begin position="1"/>
        <end position="17"/>
    </location>
</feature>
<keyword evidence="1" id="KW-0732">Signal</keyword>
<accession>A0A7Y9K3K3</accession>
<reference evidence="2 3" key="2">
    <citation type="submission" date="2020-08" db="EMBL/GenBank/DDBJ databases">
        <title>The Agave Microbiome: Exploring the role of microbial communities in plant adaptations to desert environments.</title>
        <authorList>
            <person name="Partida-Martinez L.P."/>
        </authorList>
    </citation>
    <scope>NUCLEOTIDE SEQUENCE [LARGE SCALE GENOMIC DNA]</scope>
    <source>
        <strain evidence="2 3">AS2.3</strain>
    </source>
</reference>
<evidence type="ECO:0000313" key="2">
    <source>
        <dbReference type="EMBL" id="NYD91982.1"/>
    </source>
</evidence>
<protein>
    <recommendedName>
        <fullName evidence="4">UrcA family protein</fullName>
    </recommendedName>
</protein>
<dbReference type="AlphaFoldDB" id="A0A7Y9K3K3"/>
<reference evidence="2 3" key="1">
    <citation type="submission" date="2020-07" db="EMBL/GenBank/DDBJ databases">
        <authorList>
            <person name="Partida-Martinez L."/>
            <person name="Huntemann M."/>
            <person name="Clum A."/>
            <person name="Wang J."/>
            <person name="Palaniappan K."/>
            <person name="Ritter S."/>
            <person name="Chen I.-M."/>
            <person name="Stamatis D."/>
            <person name="Reddy T."/>
            <person name="O'Malley R."/>
            <person name="Daum C."/>
            <person name="Shapiro N."/>
            <person name="Ivanova N."/>
            <person name="Kyrpides N."/>
            <person name="Woyke T."/>
        </authorList>
    </citation>
    <scope>NUCLEOTIDE SEQUENCE [LARGE SCALE GENOMIC DNA]</scope>
    <source>
        <strain evidence="2 3">AS2.3</strain>
    </source>
</reference>
<name>A0A7Y9K3K3_9SPHN</name>
<sequence>MRLLFLGMAATISLVGASGDAQIPVTPLSPVVSRDDPNVIALYTEIMRTIAGVPATAERDQFEAQIAYAVDQSQANCPVVVAALHEALDVPRQPKPTVQALRDVLTGASRCDRYGTAAVGGPGATLAQGPAVGIGGGSSNYASF</sequence>
<dbReference type="RefSeq" id="WP_179510386.1">
    <property type="nucleotide sequence ID" value="NZ_JACCBY010000008.1"/>
</dbReference>
<feature type="chain" id="PRO_5031066336" description="UrcA family protein" evidence="1">
    <location>
        <begin position="18"/>
        <end position="144"/>
    </location>
</feature>
<comment type="caution">
    <text evidence="2">The sequence shown here is derived from an EMBL/GenBank/DDBJ whole genome shotgun (WGS) entry which is preliminary data.</text>
</comment>
<keyword evidence="3" id="KW-1185">Reference proteome</keyword>
<gene>
    <name evidence="2" type="ORF">HD841_003802</name>
</gene>
<dbReference type="EMBL" id="JACCBY010000008">
    <property type="protein sequence ID" value="NYD91982.1"/>
    <property type="molecule type" value="Genomic_DNA"/>
</dbReference>
<dbReference type="Proteomes" id="UP000517753">
    <property type="component" value="Unassembled WGS sequence"/>
</dbReference>
<evidence type="ECO:0008006" key="4">
    <source>
        <dbReference type="Google" id="ProtNLM"/>
    </source>
</evidence>
<organism evidence="2 3">
    <name type="scientific">Sphingomonas melonis</name>
    <dbReference type="NCBI Taxonomy" id="152682"/>
    <lineage>
        <taxon>Bacteria</taxon>
        <taxon>Pseudomonadati</taxon>
        <taxon>Pseudomonadota</taxon>
        <taxon>Alphaproteobacteria</taxon>
        <taxon>Sphingomonadales</taxon>
        <taxon>Sphingomonadaceae</taxon>
        <taxon>Sphingomonas</taxon>
    </lineage>
</organism>